<dbReference type="AlphaFoldDB" id="A0A9D3LP46"/>
<feature type="compositionally biased region" description="Polar residues" evidence="1">
    <location>
        <begin position="46"/>
        <end position="61"/>
    </location>
</feature>
<evidence type="ECO:0000256" key="1">
    <source>
        <dbReference type="SAM" id="MobiDB-lite"/>
    </source>
</evidence>
<organism evidence="2 3">
    <name type="scientific">Anguilla anguilla</name>
    <name type="common">European freshwater eel</name>
    <name type="synonym">Muraena anguilla</name>
    <dbReference type="NCBI Taxonomy" id="7936"/>
    <lineage>
        <taxon>Eukaryota</taxon>
        <taxon>Metazoa</taxon>
        <taxon>Chordata</taxon>
        <taxon>Craniata</taxon>
        <taxon>Vertebrata</taxon>
        <taxon>Euteleostomi</taxon>
        <taxon>Actinopterygii</taxon>
        <taxon>Neopterygii</taxon>
        <taxon>Teleostei</taxon>
        <taxon>Anguilliformes</taxon>
        <taxon>Anguillidae</taxon>
        <taxon>Anguilla</taxon>
    </lineage>
</organism>
<comment type="caution">
    <text evidence="2">The sequence shown here is derived from an EMBL/GenBank/DDBJ whole genome shotgun (WGS) entry which is preliminary data.</text>
</comment>
<name>A0A9D3LP46_ANGAN</name>
<protein>
    <submittedName>
        <fullName evidence="2">Uncharacterized protein</fullName>
    </submittedName>
</protein>
<dbReference type="Proteomes" id="UP001044222">
    <property type="component" value="Chromosome 17"/>
</dbReference>
<reference evidence="2" key="1">
    <citation type="submission" date="2021-01" db="EMBL/GenBank/DDBJ databases">
        <title>A chromosome-scale assembly of European eel, Anguilla anguilla.</title>
        <authorList>
            <person name="Henkel C."/>
            <person name="Jong-Raadsen S.A."/>
            <person name="Dufour S."/>
            <person name="Weltzien F.-A."/>
            <person name="Palstra A.P."/>
            <person name="Pelster B."/>
            <person name="Spaink H.P."/>
            <person name="Van Den Thillart G.E."/>
            <person name="Jansen H."/>
            <person name="Zahm M."/>
            <person name="Klopp C."/>
            <person name="Cedric C."/>
            <person name="Louis A."/>
            <person name="Berthelot C."/>
            <person name="Parey E."/>
            <person name="Roest Crollius H."/>
            <person name="Montfort J."/>
            <person name="Robinson-Rechavi M."/>
            <person name="Bucao C."/>
            <person name="Bouchez O."/>
            <person name="Gislard M."/>
            <person name="Lluch J."/>
            <person name="Milhes M."/>
            <person name="Lampietro C."/>
            <person name="Lopez Roques C."/>
            <person name="Donnadieu C."/>
            <person name="Braasch I."/>
            <person name="Desvignes T."/>
            <person name="Postlethwait J."/>
            <person name="Bobe J."/>
            <person name="Guiguen Y."/>
            <person name="Dirks R."/>
        </authorList>
    </citation>
    <scope>NUCLEOTIDE SEQUENCE</scope>
    <source>
        <strain evidence="2">Tag_6206</strain>
        <tissue evidence="2">Liver</tissue>
    </source>
</reference>
<keyword evidence="3" id="KW-1185">Reference proteome</keyword>
<feature type="region of interest" description="Disordered" evidence="1">
    <location>
        <begin position="1"/>
        <end position="69"/>
    </location>
</feature>
<accession>A0A9D3LP46</accession>
<gene>
    <name evidence="2" type="ORF">ANANG_G00297740</name>
</gene>
<feature type="compositionally biased region" description="Basic and acidic residues" evidence="1">
    <location>
        <begin position="20"/>
        <end position="33"/>
    </location>
</feature>
<evidence type="ECO:0000313" key="2">
    <source>
        <dbReference type="EMBL" id="KAG5833049.1"/>
    </source>
</evidence>
<dbReference type="EMBL" id="JAFIRN010000017">
    <property type="protein sequence ID" value="KAG5833049.1"/>
    <property type="molecule type" value="Genomic_DNA"/>
</dbReference>
<evidence type="ECO:0000313" key="3">
    <source>
        <dbReference type="Proteomes" id="UP001044222"/>
    </source>
</evidence>
<sequence length="69" mass="7623">MSEQKRSSSKRHASRGRSFSHQERHLAAAESSRHPPNWKPGEDQSFLINTSISAQSAQNKNSPPPAGLE</sequence>
<proteinExistence type="predicted"/>